<name>A0AAE3QW55_9BACT</name>
<dbReference type="PANTHER" id="PTHR43792:SF9">
    <property type="entry name" value="RIBOSOMAL-PROTEIN-ALANINE ACETYLTRANSFERASE"/>
    <property type="match status" value="1"/>
</dbReference>
<evidence type="ECO:0000313" key="3">
    <source>
        <dbReference type="Proteomes" id="UP001241110"/>
    </source>
</evidence>
<evidence type="ECO:0000313" key="2">
    <source>
        <dbReference type="EMBL" id="MDJ1483909.1"/>
    </source>
</evidence>
<reference evidence="2" key="1">
    <citation type="submission" date="2023-05" db="EMBL/GenBank/DDBJ databases">
        <authorList>
            <person name="Zhang X."/>
        </authorList>
    </citation>
    <scope>NUCLEOTIDE SEQUENCE</scope>
    <source>
        <strain evidence="2">YF14B1</strain>
    </source>
</reference>
<dbReference type="Gene3D" id="3.40.630.30">
    <property type="match status" value="1"/>
</dbReference>
<dbReference type="Proteomes" id="UP001241110">
    <property type="component" value="Unassembled WGS sequence"/>
</dbReference>
<dbReference type="InterPro" id="IPR051531">
    <property type="entry name" value="N-acetyltransferase"/>
</dbReference>
<feature type="domain" description="N-acetyltransferase" evidence="1">
    <location>
        <begin position="19"/>
        <end position="170"/>
    </location>
</feature>
<dbReference type="InterPro" id="IPR000182">
    <property type="entry name" value="GNAT_dom"/>
</dbReference>
<organism evidence="2 3">
    <name type="scientific">Xanthocytophaga flava</name>
    <dbReference type="NCBI Taxonomy" id="3048013"/>
    <lineage>
        <taxon>Bacteria</taxon>
        <taxon>Pseudomonadati</taxon>
        <taxon>Bacteroidota</taxon>
        <taxon>Cytophagia</taxon>
        <taxon>Cytophagales</taxon>
        <taxon>Rhodocytophagaceae</taxon>
        <taxon>Xanthocytophaga</taxon>
    </lineage>
</organism>
<dbReference type="InterPro" id="IPR016181">
    <property type="entry name" value="Acyl_CoA_acyltransferase"/>
</dbReference>
<protein>
    <submittedName>
        <fullName evidence="2">GNAT family N-acetyltransferase</fullName>
    </submittedName>
</protein>
<dbReference type="PANTHER" id="PTHR43792">
    <property type="entry name" value="GNAT FAMILY, PUTATIVE (AFU_ORTHOLOGUE AFUA_3G00765)-RELATED-RELATED"/>
    <property type="match status" value="1"/>
</dbReference>
<sequence length="170" mass="19300">MELQLPPYKEYPIVSDERILLRQIESEEIKDILEISFYDGKRASTIEEASTMLQKIDVDYQDGTSIHWGIFDKLTTILVGTCGYYRGFADATGELGCILRPAYYGKGYMTSALQLAIGFGKEQMGLKKIIAITTKHNNPALHLLNRLSFVKTQDLMGDDVEYEFITRKSD</sequence>
<dbReference type="PROSITE" id="PS51186">
    <property type="entry name" value="GNAT"/>
    <property type="match status" value="1"/>
</dbReference>
<dbReference type="GO" id="GO:0008999">
    <property type="term" value="F:protein-N-terminal-alanine acetyltransferase activity"/>
    <property type="evidence" value="ECO:0007669"/>
    <property type="project" value="TreeGrafter"/>
</dbReference>
<dbReference type="GO" id="GO:0005737">
    <property type="term" value="C:cytoplasm"/>
    <property type="evidence" value="ECO:0007669"/>
    <property type="project" value="TreeGrafter"/>
</dbReference>
<accession>A0AAE3QW55</accession>
<dbReference type="EMBL" id="JASJOS010000012">
    <property type="protein sequence ID" value="MDJ1483909.1"/>
    <property type="molecule type" value="Genomic_DNA"/>
</dbReference>
<gene>
    <name evidence="2" type="ORF">QNI16_25645</name>
</gene>
<dbReference type="RefSeq" id="WP_313984457.1">
    <property type="nucleotide sequence ID" value="NZ_JASJOS010000012.1"/>
</dbReference>
<dbReference type="AlphaFoldDB" id="A0AAE3QW55"/>
<dbReference type="SUPFAM" id="SSF55729">
    <property type="entry name" value="Acyl-CoA N-acyltransferases (Nat)"/>
    <property type="match status" value="1"/>
</dbReference>
<proteinExistence type="predicted"/>
<evidence type="ECO:0000259" key="1">
    <source>
        <dbReference type="PROSITE" id="PS51186"/>
    </source>
</evidence>
<comment type="caution">
    <text evidence="2">The sequence shown here is derived from an EMBL/GenBank/DDBJ whole genome shotgun (WGS) entry which is preliminary data.</text>
</comment>
<dbReference type="Pfam" id="PF13302">
    <property type="entry name" value="Acetyltransf_3"/>
    <property type="match status" value="1"/>
</dbReference>